<organism evidence="6 7">
    <name type="scientific">Kitasatospora terrestris</name>
    <dbReference type="NCBI Taxonomy" id="258051"/>
    <lineage>
        <taxon>Bacteria</taxon>
        <taxon>Bacillati</taxon>
        <taxon>Actinomycetota</taxon>
        <taxon>Actinomycetes</taxon>
        <taxon>Kitasatosporales</taxon>
        <taxon>Streptomycetaceae</taxon>
        <taxon>Kitasatospora</taxon>
    </lineage>
</organism>
<feature type="compositionally biased region" description="Low complexity" evidence="4">
    <location>
        <begin position="488"/>
        <end position="503"/>
    </location>
</feature>
<proteinExistence type="predicted"/>
<accession>A0ABP9EJZ2</accession>
<keyword evidence="2" id="KW-0285">Flavoprotein</keyword>
<gene>
    <name evidence="6" type="ORF">GCM10023235_68570</name>
</gene>
<dbReference type="Gene3D" id="3.30.9.10">
    <property type="entry name" value="D-Amino Acid Oxidase, subunit A, domain 2"/>
    <property type="match status" value="1"/>
</dbReference>
<protein>
    <recommendedName>
        <fullName evidence="5">FAD-binding domain-containing protein</fullName>
    </recommendedName>
</protein>
<evidence type="ECO:0000256" key="4">
    <source>
        <dbReference type="SAM" id="MobiDB-lite"/>
    </source>
</evidence>
<keyword evidence="3" id="KW-0274">FAD</keyword>
<evidence type="ECO:0000313" key="7">
    <source>
        <dbReference type="Proteomes" id="UP001501752"/>
    </source>
</evidence>
<evidence type="ECO:0000256" key="2">
    <source>
        <dbReference type="ARBA" id="ARBA00022630"/>
    </source>
</evidence>
<dbReference type="Pfam" id="PF21274">
    <property type="entry name" value="Rng_hyd_C"/>
    <property type="match status" value="1"/>
</dbReference>
<name>A0ABP9EJZ2_9ACTN</name>
<dbReference type="InterPro" id="IPR002938">
    <property type="entry name" value="FAD-bd"/>
</dbReference>
<comment type="cofactor">
    <cofactor evidence="1">
        <name>FAD</name>
        <dbReference type="ChEBI" id="CHEBI:57692"/>
    </cofactor>
</comment>
<comment type="caution">
    <text evidence="6">The sequence shown here is derived from an EMBL/GenBank/DDBJ whole genome shotgun (WGS) entry which is preliminary data.</text>
</comment>
<evidence type="ECO:0000256" key="1">
    <source>
        <dbReference type="ARBA" id="ARBA00001974"/>
    </source>
</evidence>
<evidence type="ECO:0000259" key="5">
    <source>
        <dbReference type="Pfam" id="PF01494"/>
    </source>
</evidence>
<feature type="domain" description="FAD-binding" evidence="5">
    <location>
        <begin position="9"/>
        <end position="361"/>
    </location>
</feature>
<feature type="region of interest" description="Disordered" evidence="4">
    <location>
        <begin position="480"/>
        <end position="610"/>
    </location>
</feature>
<dbReference type="Gene3D" id="3.50.50.60">
    <property type="entry name" value="FAD/NAD(P)-binding domain"/>
    <property type="match status" value="1"/>
</dbReference>
<feature type="compositionally biased region" description="Gly residues" evidence="4">
    <location>
        <begin position="513"/>
        <end position="524"/>
    </location>
</feature>
<dbReference type="PANTHER" id="PTHR43004">
    <property type="entry name" value="TRK SYSTEM POTASSIUM UPTAKE PROTEIN"/>
    <property type="match status" value="1"/>
</dbReference>
<dbReference type="PRINTS" id="PR00420">
    <property type="entry name" value="RNGMNOXGNASE"/>
</dbReference>
<dbReference type="EMBL" id="BAABIS010000001">
    <property type="protein sequence ID" value="GAA4878709.1"/>
    <property type="molecule type" value="Genomic_DNA"/>
</dbReference>
<evidence type="ECO:0000256" key="3">
    <source>
        <dbReference type="ARBA" id="ARBA00022827"/>
    </source>
</evidence>
<feature type="compositionally biased region" description="Low complexity" evidence="4">
    <location>
        <begin position="584"/>
        <end position="595"/>
    </location>
</feature>
<dbReference type="Pfam" id="PF01494">
    <property type="entry name" value="FAD_binding_3"/>
    <property type="match status" value="1"/>
</dbReference>
<sequence length="667" mass="68119">MDTQTAGRVPVLIAGGSLVGLSASLFLGRLGVPHLLAERHAETSRHPRGRGNNLRTMELFRVARVEDDIRAAASVLADNHGILQADTLTGAEQEWLFREIDPGGGLARFSPSGWCLCSQNDLEPVLLRHARQRGDVRFGTELTGFTVDSEGVDCTLLDRESGAVSTVRADYLVAADGPRSPVRTALGIAQTGRGDLFHNISVTFRAKRLADAVGDRLFIACYLTDPAGAGALLPVDNREQWVFHLPWHPERGETVEDFTDERCIAHIRAAAGIPDLEVEITGRAPWHAAERVAERYSAGRVFLVGDAAHEMPPTGAFGSNTGIQDAHNLAWKLAAVLDGWAGPRLLDTYGPERQPVAVHTAARAAERSAEHKHPGFDATPGGGRQTNVLAVALGYRYAAGALSGAAADDPVIPERFAPDGSVGSRAPHVWLRRGEERLSTLDLFEREPVLLATDPAWRAAAATVAAETGVPLRCHVLGPAPDADLHPEPATGPAAGGVPPAAGSAGGDREGSGPAGHAGAGRPGAAGNVAGGHLAAPVGSAAETAGTARHAGGDVPPTAGAAAGREGSGPAGHAGAGRPGAAGGRLAAPVGSGAETVGGAGGGTPSVGGRPPGAGAVVVGWPEGYGLGAGGAVLVRPDGFVAWRAAGPVADRAGALRAAVREVFALA</sequence>
<dbReference type="InterPro" id="IPR036188">
    <property type="entry name" value="FAD/NAD-bd_sf"/>
</dbReference>
<evidence type="ECO:0000313" key="6">
    <source>
        <dbReference type="EMBL" id="GAA4878709.1"/>
    </source>
</evidence>
<reference evidence="7" key="1">
    <citation type="journal article" date="2019" name="Int. J. Syst. Evol. Microbiol.">
        <title>The Global Catalogue of Microorganisms (GCM) 10K type strain sequencing project: providing services to taxonomists for standard genome sequencing and annotation.</title>
        <authorList>
            <consortium name="The Broad Institute Genomics Platform"/>
            <consortium name="The Broad Institute Genome Sequencing Center for Infectious Disease"/>
            <person name="Wu L."/>
            <person name="Ma J."/>
        </authorList>
    </citation>
    <scope>NUCLEOTIDE SEQUENCE [LARGE SCALE GENOMIC DNA]</scope>
    <source>
        <strain evidence="7">JCM 13006</strain>
    </source>
</reference>
<dbReference type="SUPFAM" id="SSF51905">
    <property type="entry name" value="FAD/NAD(P)-binding domain"/>
    <property type="match status" value="1"/>
</dbReference>
<feature type="compositionally biased region" description="Gly residues" evidence="4">
    <location>
        <begin position="566"/>
        <end position="583"/>
    </location>
</feature>
<dbReference type="Proteomes" id="UP001501752">
    <property type="component" value="Unassembled WGS sequence"/>
</dbReference>
<dbReference type="InterPro" id="IPR050641">
    <property type="entry name" value="RIFMO-like"/>
</dbReference>
<dbReference type="Gene3D" id="3.40.30.120">
    <property type="match status" value="2"/>
</dbReference>
<dbReference type="PANTHER" id="PTHR43004:SF19">
    <property type="entry name" value="BINDING MONOOXYGENASE, PUTATIVE (JCVI)-RELATED"/>
    <property type="match status" value="1"/>
</dbReference>
<feature type="compositionally biased region" description="Gly residues" evidence="4">
    <location>
        <begin position="596"/>
        <end position="610"/>
    </location>
</feature>
<keyword evidence="7" id="KW-1185">Reference proteome</keyword>